<name>A0A7G1G9K6_9BACT</name>
<feature type="domain" description="RsdA/BaiN/AoA(So)-like Rossmann fold-like" evidence="4">
    <location>
        <begin position="6"/>
        <end position="394"/>
    </location>
</feature>
<evidence type="ECO:0000256" key="3">
    <source>
        <dbReference type="ARBA" id="ARBA00022827"/>
    </source>
</evidence>
<dbReference type="EMBL" id="AP018712">
    <property type="protein sequence ID" value="BBE31637.1"/>
    <property type="molecule type" value="Genomic_DNA"/>
</dbReference>
<dbReference type="AlphaFoldDB" id="A0A7G1G9K6"/>
<gene>
    <name evidence="6" type="ORF">OSSY52_17780</name>
</gene>
<evidence type="ECO:0000256" key="1">
    <source>
        <dbReference type="ARBA" id="ARBA00001974"/>
    </source>
</evidence>
<dbReference type="InterPro" id="IPR004792">
    <property type="entry name" value="BaiN-like"/>
</dbReference>
<keyword evidence="3" id="KW-0274">FAD</keyword>
<dbReference type="Pfam" id="PF03486">
    <property type="entry name" value="HI0933_like"/>
    <property type="match status" value="1"/>
</dbReference>
<dbReference type="Gene3D" id="2.40.30.10">
    <property type="entry name" value="Translation factors"/>
    <property type="match status" value="1"/>
</dbReference>
<keyword evidence="7" id="KW-1185">Reference proteome</keyword>
<proteinExistence type="predicted"/>
<evidence type="ECO:0000256" key="2">
    <source>
        <dbReference type="ARBA" id="ARBA00022630"/>
    </source>
</evidence>
<dbReference type="Pfam" id="PF22780">
    <property type="entry name" value="HI0933_like_1st"/>
    <property type="match status" value="1"/>
</dbReference>
<dbReference type="SUPFAM" id="SSF51905">
    <property type="entry name" value="FAD/NAD(P)-binding domain"/>
    <property type="match status" value="1"/>
</dbReference>
<dbReference type="InterPro" id="IPR036188">
    <property type="entry name" value="FAD/NAD-bd_sf"/>
</dbReference>
<dbReference type="Proteomes" id="UP000516361">
    <property type="component" value="Chromosome"/>
</dbReference>
<dbReference type="InterPro" id="IPR023166">
    <property type="entry name" value="BaiN-like_dom_sf"/>
</dbReference>
<dbReference type="Gene3D" id="3.50.50.60">
    <property type="entry name" value="FAD/NAD(P)-binding domain"/>
    <property type="match status" value="1"/>
</dbReference>
<reference evidence="6 7" key="1">
    <citation type="submission" date="2018-06" db="EMBL/GenBank/DDBJ databases">
        <title>Genome sequencing of Oceanotoga sp. sy52.</title>
        <authorList>
            <person name="Mori K."/>
        </authorList>
    </citation>
    <scope>NUCLEOTIDE SEQUENCE [LARGE SCALE GENOMIC DNA]</scope>
    <source>
        <strain evidence="7">sy52</strain>
    </source>
</reference>
<sequence length="401" mass="45297">MNKMYDIIILGTGPAGLFTAANIKNKKILILEKNSTPAKKLLISGSGQCNITHDGSMEDFITHYNNKNYAKKVLYRFTNEELISYFNNKGLKFILNKNGKYFPKSLKSQDILNILLNELGNNIKIKYNEFIEKITKKEDTFILKSKNKTYKAKNIIIATGGKSYPMLGTTGDGYKIAASFGHKIITPKPALAPFKIKDYYFSDLPGLSFNGAISIKKNKKKIKKYGDLLLTHVGISGPLILDFSRYVNDGDTITISFLNFKNSEEFLEELNKKIIQNSSKKIFSILKEFNLPERFIKKMFELLKIKNSLAQNISKDSKNKISNFLMNNEMIVEKLFDFNQAMVTSGGICTKEVNHKTLESKLVKGLFFAGEVLDIDGDTGGYNIQFAMSCGKIISENFSRK</sequence>
<dbReference type="InterPro" id="IPR055178">
    <property type="entry name" value="RsdA/BaiN/AoA(So)-like_dom"/>
</dbReference>
<evidence type="ECO:0000313" key="7">
    <source>
        <dbReference type="Proteomes" id="UP000516361"/>
    </source>
</evidence>
<dbReference type="InParanoid" id="A0A7G1G9K6"/>
<evidence type="ECO:0000259" key="5">
    <source>
        <dbReference type="Pfam" id="PF22780"/>
    </source>
</evidence>
<organism evidence="6 7">
    <name type="scientific">Tepiditoga spiralis</name>
    <dbReference type="NCBI Taxonomy" id="2108365"/>
    <lineage>
        <taxon>Bacteria</taxon>
        <taxon>Thermotogati</taxon>
        <taxon>Thermotogota</taxon>
        <taxon>Thermotogae</taxon>
        <taxon>Petrotogales</taxon>
        <taxon>Petrotogaceae</taxon>
        <taxon>Tepiditoga</taxon>
    </lineage>
</organism>
<dbReference type="PRINTS" id="PR00368">
    <property type="entry name" value="FADPNR"/>
</dbReference>
<accession>A0A7G1G9K6</accession>
<dbReference type="InterPro" id="IPR057661">
    <property type="entry name" value="RsdA/BaiN/AoA(So)_Rossmann"/>
</dbReference>
<keyword evidence="2" id="KW-0285">Flavoprotein</keyword>
<dbReference type="SUPFAM" id="SSF160996">
    <property type="entry name" value="HI0933 insert domain-like"/>
    <property type="match status" value="1"/>
</dbReference>
<dbReference type="KEGG" id="ocy:OSSY52_17780"/>
<evidence type="ECO:0000259" key="4">
    <source>
        <dbReference type="Pfam" id="PF03486"/>
    </source>
</evidence>
<dbReference type="PANTHER" id="PTHR42887:SF2">
    <property type="entry name" value="OS12G0638800 PROTEIN"/>
    <property type="match status" value="1"/>
</dbReference>
<feature type="domain" description="RsdA/BaiN/AoA(So)-like insert" evidence="5">
    <location>
        <begin position="188"/>
        <end position="343"/>
    </location>
</feature>
<protein>
    <submittedName>
        <fullName evidence="6">Pyridine nucleotide-disulfide oxidoreductase</fullName>
    </submittedName>
</protein>
<comment type="cofactor">
    <cofactor evidence="1">
        <name>FAD</name>
        <dbReference type="ChEBI" id="CHEBI:57692"/>
    </cofactor>
</comment>
<dbReference type="PANTHER" id="PTHR42887">
    <property type="entry name" value="OS12G0638800 PROTEIN"/>
    <property type="match status" value="1"/>
</dbReference>
<evidence type="ECO:0000313" key="6">
    <source>
        <dbReference type="EMBL" id="BBE31637.1"/>
    </source>
</evidence>
<dbReference type="Gene3D" id="1.10.8.260">
    <property type="entry name" value="HI0933 insert domain-like"/>
    <property type="match status" value="1"/>
</dbReference>
<dbReference type="NCBIfam" id="TIGR00275">
    <property type="entry name" value="aminoacetone oxidase family FAD-binding enzyme"/>
    <property type="match status" value="1"/>
</dbReference>